<reference evidence="6" key="1">
    <citation type="submission" date="2021-02" db="EMBL/GenBank/DDBJ databases">
        <authorList>
            <person name="Dougan E. K."/>
            <person name="Rhodes N."/>
            <person name="Thang M."/>
            <person name="Chan C."/>
        </authorList>
    </citation>
    <scope>NUCLEOTIDE SEQUENCE</scope>
</reference>
<protein>
    <submittedName>
        <fullName evidence="6">GFT1 protein</fullName>
    </submittedName>
</protein>
<feature type="transmembrane region" description="Helical" evidence="5">
    <location>
        <begin position="502"/>
        <end position="523"/>
    </location>
</feature>
<feature type="transmembrane region" description="Helical" evidence="5">
    <location>
        <begin position="251"/>
        <end position="271"/>
    </location>
</feature>
<name>A0A812QP74_SYMPI</name>
<accession>A0A812QP74</accession>
<feature type="transmembrane region" description="Helical" evidence="5">
    <location>
        <begin position="277"/>
        <end position="295"/>
    </location>
</feature>
<feature type="transmembrane region" description="Helical" evidence="5">
    <location>
        <begin position="148"/>
        <end position="164"/>
    </location>
</feature>
<evidence type="ECO:0000256" key="3">
    <source>
        <dbReference type="ARBA" id="ARBA00022989"/>
    </source>
</evidence>
<dbReference type="AlphaFoldDB" id="A0A812QP74"/>
<keyword evidence="3 5" id="KW-1133">Transmembrane helix</keyword>
<evidence type="ECO:0000256" key="2">
    <source>
        <dbReference type="ARBA" id="ARBA00022692"/>
    </source>
</evidence>
<feature type="transmembrane region" description="Helical" evidence="5">
    <location>
        <begin position="469"/>
        <end position="490"/>
    </location>
</feature>
<feature type="transmembrane region" description="Helical" evidence="5">
    <location>
        <begin position="575"/>
        <end position="605"/>
    </location>
</feature>
<feature type="transmembrane region" description="Helical" evidence="5">
    <location>
        <begin position="69"/>
        <end position="89"/>
    </location>
</feature>
<dbReference type="Proteomes" id="UP000649617">
    <property type="component" value="Unassembled WGS sequence"/>
</dbReference>
<comment type="subcellular location">
    <subcellularLocation>
        <location evidence="1">Membrane</location>
        <topology evidence="1">Multi-pass membrane protein</topology>
    </subcellularLocation>
</comment>
<evidence type="ECO:0000256" key="1">
    <source>
        <dbReference type="ARBA" id="ARBA00004141"/>
    </source>
</evidence>
<keyword evidence="4 5" id="KW-0472">Membrane</keyword>
<dbReference type="InterPro" id="IPR050186">
    <property type="entry name" value="TPT_transporter"/>
</dbReference>
<organism evidence="6 7">
    <name type="scientific">Symbiodinium pilosum</name>
    <name type="common">Dinoflagellate</name>
    <dbReference type="NCBI Taxonomy" id="2952"/>
    <lineage>
        <taxon>Eukaryota</taxon>
        <taxon>Sar</taxon>
        <taxon>Alveolata</taxon>
        <taxon>Dinophyceae</taxon>
        <taxon>Suessiales</taxon>
        <taxon>Symbiodiniaceae</taxon>
        <taxon>Symbiodinium</taxon>
    </lineage>
</organism>
<comment type="caution">
    <text evidence="6">The sequence shown here is derived from an EMBL/GenBank/DDBJ whole genome shotgun (WGS) entry which is preliminary data.</text>
</comment>
<evidence type="ECO:0000313" key="6">
    <source>
        <dbReference type="EMBL" id="CAE7397082.1"/>
    </source>
</evidence>
<dbReference type="OrthoDB" id="417037at2759"/>
<feature type="transmembrane region" description="Helical" evidence="5">
    <location>
        <begin position="360"/>
        <end position="378"/>
    </location>
</feature>
<feature type="transmembrane region" description="Helical" evidence="5">
    <location>
        <begin position="225"/>
        <end position="244"/>
    </location>
</feature>
<evidence type="ECO:0000313" key="7">
    <source>
        <dbReference type="Proteomes" id="UP000649617"/>
    </source>
</evidence>
<sequence>MTWSIEQLEIILACTSNCFSSVGMLLFNKLAVQAFPLECCLVWFQLFFAAAFMLIFGFPYLHIGSLKDFLRWCIVVPFYCGMLLTSILALKNAPMSLLIVLRNASPLAALAIERFYPEPLRISPWMLGSIGLMLAGALMYVMDLPREHYQGIGWILLNSFIAVMDRCLQRLLLSKDQQPVDISKAGITLINNAMGLVPVGIAAWAKGELLEFPGKFAVLSVVDKVYIGLSCVIGLSICYTGIWAQSLISATSFLVMVNANKFVIICIEAFGMHTKVLTLHQFLGACLSILGGISYGKARSYIEQEAEERKSFVQSGQAAKTISNECVKLLIRSRNLAPAALALPLHALTPKSQNALRLEALIACACNCFSSVGMLLYNKLAIEAFPLECCLVWFQLAFATLTLLCFAWPSIHIGSFRDLRRWCMVVPLYCSMLMTSILALKSAPMSLIIVLRNASPLVALAIERFYPEPLGITAAMLFSILIMVAGAGMYVSHLPTEDMKGVGWVLLNSVVAVADRLLQRLLLSKDQQPVDISKTGVILINNLCGLVPIGLLVILRQEATQLPNAYKALNTWGLLYIFLSCVIGVSLSYTGVWAQSLISATSFLVMTNANKFVIIGIEAMGLHARVLTPLQVAGATLSILGGILYSLERQALEPSEPSETGPLLPARKL</sequence>
<dbReference type="EMBL" id="CAJNIZ010017335">
    <property type="protein sequence ID" value="CAE7397082.1"/>
    <property type="molecule type" value="Genomic_DNA"/>
</dbReference>
<feature type="transmembrane region" description="Helical" evidence="5">
    <location>
        <begin position="384"/>
        <end position="407"/>
    </location>
</feature>
<feature type="transmembrane region" description="Helical" evidence="5">
    <location>
        <begin position="535"/>
        <end position="555"/>
    </location>
</feature>
<keyword evidence="7" id="KW-1185">Reference proteome</keyword>
<dbReference type="GO" id="GO:0016020">
    <property type="term" value="C:membrane"/>
    <property type="evidence" value="ECO:0007669"/>
    <property type="project" value="UniProtKB-SubCell"/>
</dbReference>
<dbReference type="PANTHER" id="PTHR11132">
    <property type="entry name" value="SOLUTE CARRIER FAMILY 35"/>
    <property type="match status" value="1"/>
</dbReference>
<feature type="transmembrane region" description="Helical" evidence="5">
    <location>
        <begin position="124"/>
        <end position="142"/>
    </location>
</feature>
<proteinExistence type="predicted"/>
<gene>
    <name evidence="6" type="primary">GFT1</name>
    <name evidence="6" type="ORF">SPIL2461_LOCUS9777</name>
</gene>
<feature type="transmembrane region" description="Helical" evidence="5">
    <location>
        <begin position="419"/>
        <end position="439"/>
    </location>
</feature>
<keyword evidence="2 5" id="KW-0812">Transmembrane</keyword>
<evidence type="ECO:0000256" key="4">
    <source>
        <dbReference type="ARBA" id="ARBA00023136"/>
    </source>
</evidence>
<evidence type="ECO:0000256" key="5">
    <source>
        <dbReference type="SAM" id="Phobius"/>
    </source>
</evidence>
<feature type="transmembrane region" description="Helical" evidence="5">
    <location>
        <begin position="34"/>
        <end position="57"/>
    </location>
</feature>
<feature type="transmembrane region" description="Helical" evidence="5">
    <location>
        <begin position="185"/>
        <end position="205"/>
    </location>
</feature>